<protein>
    <submittedName>
        <fullName evidence="1">Uncharacterized protein</fullName>
    </submittedName>
</protein>
<accession>A0ACB8EBR1</accession>
<organism evidence="1 2">
    <name type="scientific">Sphaerodactylus townsendi</name>
    <dbReference type="NCBI Taxonomy" id="933632"/>
    <lineage>
        <taxon>Eukaryota</taxon>
        <taxon>Metazoa</taxon>
        <taxon>Chordata</taxon>
        <taxon>Craniata</taxon>
        <taxon>Vertebrata</taxon>
        <taxon>Euteleostomi</taxon>
        <taxon>Lepidosauria</taxon>
        <taxon>Squamata</taxon>
        <taxon>Bifurcata</taxon>
        <taxon>Gekkota</taxon>
        <taxon>Sphaerodactylidae</taxon>
        <taxon>Sphaerodactylus</taxon>
    </lineage>
</organism>
<name>A0ACB8EBR1_9SAUR</name>
<sequence length="340" mass="39274">MSLQNRSHRLSRRGAPLLGAQAPWPDEEELDLQHWLALDVSQPTLLPPDASESEEPVDPREPSGAAVPREDDIPEWPALHDDRNLRLYHAQVEALELARLEWQTAQEALIDEKVRQQLELREEYDKECKALYQQLQKDWEQQEREERATLEKEQADLRQQERDLLDIEACERATAVDLQCELTTQVVELRLELQHLYTDHTRWQKEAAHPWPPSAQLPQQPYRDPVVRRPVLHQPARDQQAGALSPGPPGSPSLFYDAINLEIRRWAVMNNEPQTVAEWIKVGNVIVARLNRSKGLESISTLQAPSTSSQENSYFHNHSYIYKRNGLRKVMPFGALSLLW</sequence>
<reference evidence="1" key="1">
    <citation type="submission" date="2021-08" db="EMBL/GenBank/DDBJ databases">
        <title>The first chromosome-level gecko genome reveals the dynamic sex chromosomes of Neotropical dwarf geckos (Sphaerodactylidae: Sphaerodactylus).</title>
        <authorList>
            <person name="Pinto B.J."/>
            <person name="Keating S.E."/>
            <person name="Gamble T."/>
        </authorList>
    </citation>
    <scope>NUCLEOTIDE SEQUENCE</scope>
    <source>
        <strain evidence="1">TG3544</strain>
    </source>
</reference>
<dbReference type="EMBL" id="CM037627">
    <property type="protein sequence ID" value="KAH7989920.1"/>
    <property type="molecule type" value="Genomic_DNA"/>
</dbReference>
<gene>
    <name evidence="1" type="ORF">K3G42_016208</name>
</gene>
<evidence type="ECO:0000313" key="2">
    <source>
        <dbReference type="Proteomes" id="UP000827872"/>
    </source>
</evidence>
<keyword evidence="2" id="KW-1185">Reference proteome</keyword>
<comment type="caution">
    <text evidence="1">The sequence shown here is derived from an EMBL/GenBank/DDBJ whole genome shotgun (WGS) entry which is preliminary data.</text>
</comment>
<dbReference type="Proteomes" id="UP000827872">
    <property type="component" value="Linkage Group LG14"/>
</dbReference>
<evidence type="ECO:0000313" key="1">
    <source>
        <dbReference type="EMBL" id="KAH7989920.1"/>
    </source>
</evidence>
<proteinExistence type="predicted"/>